<dbReference type="STRING" id="479431.Namu_1179"/>
<dbReference type="AlphaFoldDB" id="C8XCM1"/>
<evidence type="ECO:0000313" key="1">
    <source>
        <dbReference type="EMBL" id="ACV77586.1"/>
    </source>
</evidence>
<dbReference type="PANTHER" id="PTHR33428">
    <property type="entry name" value="CHLOROPHYLLASE-2, CHLOROPLASTIC"/>
    <property type="match status" value="1"/>
</dbReference>
<dbReference type="eggNOG" id="COG4188">
    <property type="taxonomic scope" value="Bacteria"/>
</dbReference>
<dbReference type="ESTHER" id="nakmy-c8xcm1">
    <property type="family name" value="Chlorophyllase"/>
</dbReference>
<dbReference type="Gene3D" id="3.40.50.1820">
    <property type="entry name" value="alpha/beta hydrolase"/>
    <property type="match status" value="1"/>
</dbReference>
<accession>C8XCM1</accession>
<keyword evidence="2" id="KW-1185">Reference proteome</keyword>
<dbReference type="Pfam" id="PF07224">
    <property type="entry name" value="Chlorophyllase"/>
    <property type="match status" value="1"/>
</dbReference>
<reference evidence="2" key="1">
    <citation type="submission" date="2009-09" db="EMBL/GenBank/DDBJ databases">
        <title>The complete genome of Nakamurella multipartita DSM 44233.</title>
        <authorList>
            <consortium name="US DOE Joint Genome Institute (JGI-PGF)"/>
            <person name="Lucas S."/>
            <person name="Copeland A."/>
            <person name="Lapidus A."/>
            <person name="Glavina del Rio T."/>
            <person name="Dalin E."/>
            <person name="Tice H."/>
            <person name="Bruce D."/>
            <person name="Goodwin L."/>
            <person name="Pitluck S."/>
            <person name="Kyrpides N."/>
            <person name="Mavromatis K."/>
            <person name="Ivanova N."/>
            <person name="Ovchinnikova G."/>
            <person name="Sims D."/>
            <person name="Meincke L."/>
            <person name="Brettin T."/>
            <person name="Detter J.C."/>
            <person name="Han C."/>
            <person name="Larimer F."/>
            <person name="Land M."/>
            <person name="Hauser L."/>
            <person name="Markowitz V."/>
            <person name="Cheng J.-F."/>
            <person name="Hugenholtz P."/>
            <person name="Woyke T."/>
            <person name="Wu D."/>
            <person name="Klenk H.-P."/>
            <person name="Eisen J.A."/>
        </authorList>
    </citation>
    <scope>NUCLEOTIDE SEQUENCE [LARGE SCALE GENOMIC DNA]</scope>
    <source>
        <strain evidence="2">ATCC 700099 / DSM 44233 / CIP 104796 / JCM 9543 / NBRC 105858 / Y-104</strain>
    </source>
</reference>
<dbReference type="InterPro" id="IPR029058">
    <property type="entry name" value="AB_hydrolase_fold"/>
</dbReference>
<reference evidence="1 2" key="2">
    <citation type="journal article" date="2010" name="Stand. Genomic Sci.">
        <title>Complete genome sequence of Nakamurella multipartita type strain (Y-104).</title>
        <authorList>
            <person name="Tice H."/>
            <person name="Mayilraj S."/>
            <person name="Sims D."/>
            <person name="Lapidus A."/>
            <person name="Nolan M."/>
            <person name="Lucas S."/>
            <person name="Glavina Del Rio T."/>
            <person name="Copeland A."/>
            <person name="Cheng J.F."/>
            <person name="Meincke L."/>
            <person name="Bruce D."/>
            <person name="Goodwin L."/>
            <person name="Pitluck S."/>
            <person name="Ivanova N."/>
            <person name="Mavromatis K."/>
            <person name="Ovchinnikova G."/>
            <person name="Pati A."/>
            <person name="Chen A."/>
            <person name="Palaniappan K."/>
            <person name="Land M."/>
            <person name="Hauser L."/>
            <person name="Chang Y.J."/>
            <person name="Jeffries C.D."/>
            <person name="Detter J.C."/>
            <person name="Brettin T."/>
            <person name="Rohde M."/>
            <person name="Goker M."/>
            <person name="Bristow J."/>
            <person name="Eisen J.A."/>
            <person name="Markowitz V."/>
            <person name="Hugenholtz P."/>
            <person name="Kyrpides N.C."/>
            <person name="Klenk H.P."/>
            <person name="Chen F."/>
        </authorList>
    </citation>
    <scope>NUCLEOTIDE SEQUENCE [LARGE SCALE GENOMIC DNA]</scope>
    <source>
        <strain evidence="2">ATCC 700099 / DSM 44233 / CIP 104796 / JCM 9543 / NBRC 105858 / Y-104</strain>
    </source>
</reference>
<proteinExistence type="predicted"/>
<dbReference type="KEGG" id="nml:Namu_1179"/>
<protein>
    <submittedName>
        <fullName evidence="1">Dienelactone hydrolase</fullName>
    </submittedName>
</protein>
<dbReference type="RefSeq" id="WP_015746500.1">
    <property type="nucleotide sequence ID" value="NC_013235.1"/>
</dbReference>
<evidence type="ECO:0000313" key="2">
    <source>
        <dbReference type="Proteomes" id="UP000002218"/>
    </source>
</evidence>
<organism evidence="1 2">
    <name type="scientific">Nakamurella multipartita (strain ATCC 700099 / DSM 44233 / CIP 104796 / JCM 9543 / NBRC 105858 / Y-104)</name>
    <name type="common">Microsphaera multipartita</name>
    <dbReference type="NCBI Taxonomy" id="479431"/>
    <lineage>
        <taxon>Bacteria</taxon>
        <taxon>Bacillati</taxon>
        <taxon>Actinomycetota</taxon>
        <taxon>Actinomycetes</taxon>
        <taxon>Nakamurellales</taxon>
        <taxon>Nakamurellaceae</taxon>
        <taxon>Nakamurella</taxon>
    </lineage>
</organism>
<dbReference type="HOGENOM" id="CLU_085645_0_0_11"/>
<dbReference type="Proteomes" id="UP000002218">
    <property type="component" value="Chromosome"/>
</dbReference>
<dbReference type="InterPro" id="IPR017395">
    <property type="entry name" value="Chlorophyllase-like"/>
</dbReference>
<gene>
    <name evidence="1" type="ordered locus">Namu_1179</name>
</gene>
<dbReference type="SUPFAM" id="SSF53474">
    <property type="entry name" value="alpha/beta-Hydrolases"/>
    <property type="match status" value="1"/>
</dbReference>
<dbReference type="GO" id="GO:0016787">
    <property type="term" value="F:hydrolase activity"/>
    <property type="evidence" value="ECO:0007669"/>
    <property type="project" value="UniProtKB-KW"/>
</dbReference>
<dbReference type="InParanoid" id="C8XCM1"/>
<dbReference type="PANTHER" id="PTHR33428:SF14">
    <property type="entry name" value="CARBOXYLESTERASE TYPE B DOMAIN-CONTAINING PROTEIN"/>
    <property type="match status" value="1"/>
</dbReference>
<keyword evidence="1" id="KW-0378">Hydrolase</keyword>
<name>C8XCM1_NAKMY</name>
<sequence>MAKQAPPSINRPTFEYFTYKGPHRVAVGDLAPAGLPGLVFTPSSGRRLPIVALGHGWLQSADKYADTMRYLASWGIIVVAPNTHRSLFSSHQGLALDLSRALRMVAYGELGGGRVRGDLRRLGVLGHSTGGGAAVLAAAKDPQIRAVVTVTAAETRPSAVEAAGRVDAPSLHLIGAQDDWAESDGARIAQSWGGPTQLRRVKGSGHLGLAEGSSFVNNILGADSDKKVQHATRILASAFFIRHLTDAPQLADQMESKVSGTTLLDPNDPDLTPPVDAGDLVTAAML</sequence>
<dbReference type="EMBL" id="CP001737">
    <property type="protein sequence ID" value="ACV77586.1"/>
    <property type="molecule type" value="Genomic_DNA"/>
</dbReference>